<evidence type="ECO:0000313" key="1">
    <source>
        <dbReference type="EMBL" id="MBB5337602.1"/>
    </source>
</evidence>
<proteinExistence type="predicted"/>
<dbReference type="RefSeq" id="WP_183863531.1">
    <property type="nucleotide sequence ID" value="NZ_JACHFH010000063.1"/>
</dbReference>
<keyword evidence="2" id="KW-1185">Reference proteome</keyword>
<evidence type="ECO:0008006" key="3">
    <source>
        <dbReference type="Google" id="ProtNLM"/>
    </source>
</evidence>
<gene>
    <name evidence="1" type="ORF">HNR32_002764</name>
</gene>
<evidence type="ECO:0000313" key="2">
    <source>
        <dbReference type="Proteomes" id="UP000559117"/>
    </source>
</evidence>
<comment type="caution">
    <text evidence="1">The sequence shown here is derived from an EMBL/GenBank/DDBJ whole genome shotgun (WGS) entry which is preliminary data.</text>
</comment>
<protein>
    <recommendedName>
        <fullName evidence="3">Helix-turn-helix domain-containing protein</fullName>
    </recommendedName>
</protein>
<accession>A0A840UTZ8</accession>
<sequence>MTKIKVSHNKNYTIMSNYHLRDKKLSLKAKGLMSYMLSLPDNWDYSVSGLSIVCNCGRDAIRTGLNELEKQGYLKRVQQKENGKFDKTIYILHEEKQK</sequence>
<organism evidence="1 2">
    <name type="scientific">Pectinatus brassicae</name>
    <dbReference type="NCBI Taxonomy" id="862415"/>
    <lineage>
        <taxon>Bacteria</taxon>
        <taxon>Bacillati</taxon>
        <taxon>Bacillota</taxon>
        <taxon>Negativicutes</taxon>
        <taxon>Selenomonadales</taxon>
        <taxon>Selenomonadaceae</taxon>
        <taxon>Pectinatus</taxon>
    </lineage>
</organism>
<dbReference type="Proteomes" id="UP000559117">
    <property type="component" value="Unassembled WGS sequence"/>
</dbReference>
<name>A0A840UTZ8_9FIRM</name>
<dbReference type="EMBL" id="JACHFH010000063">
    <property type="protein sequence ID" value="MBB5337602.1"/>
    <property type="molecule type" value="Genomic_DNA"/>
</dbReference>
<reference evidence="1 2" key="1">
    <citation type="submission" date="2020-08" db="EMBL/GenBank/DDBJ databases">
        <title>Genomic Encyclopedia of Type Strains, Phase IV (KMG-IV): sequencing the most valuable type-strain genomes for metagenomic binning, comparative biology and taxonomic classification.</title>
        <authorList>
            <person name="Goeker M."/>
        </authorList>
    </citation>
    <scope>NUCLEOTIDE SEQUENCE [LARGE SCALE GENOMIC DNA]</scope>
    <source>
        <strain evidence="1 2">DSM 24661</strain>
    </source>
</reference>
<dbReference type="Pfam" id="PF13730">
    <property type="entry name" value="HTH_36"/>
    <property type="match status" value="1"/>
</dbReference>
<dbReference type="AlphaFoldDB" id="A0A840UTZ8"/>